<dbReference type="InterPro" id="IPR006703">
    <property type="entry name" value="G_AIG1"/>
</dbReference>
<dbReference type="GO" id="GO:0005525">
    <property type="term" value="F:GTP binding"/>
    <property type="evidence" value="ECO:0007669"/>
    <property type="project" value="UniProtKB-KW"/>
</dbReference>
<evidence type="ECO:0000259" key="5">
    <source>
        <dbReference type="Pfam" id="PF04548"/>
    </source>
</evidence>
<reference evidence="6" key="1">
    <citation type="submission" date="2020-07" db="EMBL/GenBank/DDBJ databases">
        <title>Clarias magur genome sequencing, assembly and annotation.</title>
        <authorList>
            <person name="Kushwaha B."/>
            <person name="Kumar R."/>
            <person name="Das P."/>
            <person name="Joshi C.G."/>
            <person name="Kumar D."/>
            <person name="Nagpure N.S."/>
            <person name="Pandey M."/>
            <person name="Agarwal S."/>
            <person name="Srivastava S."/>
            <person name="Singh M."/>
            <person name="Sahoo L."/>
            <person name="Jayasankar P."/>
            <person name="Meher P.K."/>
            <person name="Koringa P.G."/>
            <person name="Iquebal M.A."/>
            <person name="Das S.P."/>
            <person name="Bit A."/>
            <person name="Patnaik S."/>
            <person name="Patel N."/>
            <person name="Shah T.M."/>
            <person name="Hinsu A."/>
            <person name="Jena J.K."/>
        </authorList>
    </citation>
    <scope>NUCLEOTIDE SEQUENCE</scope>
    <source>
        <strain evidence="6">CIFAMagur01</strain>
        <tissue evidence="6">Testis</tissue>
    </source>
</reference>
<feature type="region of interest" description="Disordered" evidence="4">
    <location>
        <begin position="521"/>
        <end position="542"/>
    </location>
</feature>
<comment type="similarity">
    <text evidence="1">Belongs to the TRAFAC class TrmE-Era-EngA-EngB-Septin-like GTPase superfamily. AIG1/Toc34/Toc159-like paraseptin GTPase family. IAN subfamily.</text>
</comment>
<dbReference type="PANTHER" id="PTHR10903">
    <property type="entry name" value="GTPASE, IMAP FAMILY MEMBER-RELATED"/>
    <property type="match status" value="1"/>
</dbReference>
<evidence type="ECO:0000256" key="3">
    <source>
        <dbReference type="ARBA" id="ARBA00023134"/>
    </source>
</evidence>
<organism evidence="6 7">
    <name type="scientific">Clarias magur</name>
    <name type="common">Asian catfish</name>
    <name type="synonym">Macropteronotus magur</name>
    <dbReference type="NCBI Taxonomy" id="1594786"/>
    <lineage>
        <taxon>Eukaryota</taxon>
        <taxon>Metazoa</taxon>
        <taxon>Chordata</taxon>
        <taxon>Craniata</taxon>
        <taxon>Vertebrata</taxon>
        <taxon>Euteleostomi</taxon>
        <taxon>Actinopterygii</taxon>
        <taxon>Neopterygii</taxon>
        <taxon>Teleostei</taxon>
        <taxon>Ostariophysi</taxon>
        <taxon>Siluriformes</taxon>
        <taxon>Clariidae</taxon>
        <taxon>Clarias</taxon>
    </lineage>
</organism>
<dbReference type="Pfam" id="PF04548">
    <property type="entry name" value="AIG1"/>
    <property type="match status" value="1"/>
</dbReference>
<dbReference type="Proteomes" id="UP000727407">
    <property type="component" value="Unassembled WGS sequence"/>
</dbReference>
<keyword evidence="3" id="KW-0342">GTP-binding</keyword>
<dbReference type="Gene3D" id="3.40.50.300">
    <property type="entry name" value="P-loop containing nucleotide triphosphate hydrolases"/>
    <property type="match status" value="1"/>
</dbReference>
<protein>
    <submittedName>
        <fullName evidence="6">GTPase IMAP family member 2-like</fullName>
    </submittedName>
</protein>
<sequence length="542" mass="62841">MKRRRIPDAGEASSTKMKHSADTKEESRFVLLGGEKLLKAEECNSILRIGQSQQVLDLEDWEVLTKMKQQRITDEDVPLNRPATEEPKSDLRLVLLGGDCAYNCYASNMILRTVHTECAINPKKGNIREGTVDGRQVSVFVTPSYWMNHLASYMFFRNGVESIRHEIQNCTTVTFPGPHAFLLVMRPGHTTGKEHHLLKAITYMFGAEALQYTMVLFVHGHEWENPEEHLKNCCMKMCGARHFILENSNENIKELFKQINAMTRMKSNSFFVQKSYENVMKMCFEPWERAQVSKEAKLQKELEETKTEQCLREDMKAEFDSPRIERDLRKKLEASRHYENVLQKDLDTAMCNERQLRNELKASRDHESMLRKELDTAMSIERQLRNELKASRHYESVLQKDLDTAMSTEIQLKNELKASRDSESALQKDLATAMSNERQSRNELKATRDNESVLQKDLDTAMCNERQLRNELKASKDYESVLQKELDRVKQSEIHLRKEMEDVLKISKAGVLKSVRRSSIDGLPPIMKEDQSNKPLDDMEEI</sequence>
<gene>
    <name evidence="6" type="ORF">DAT39_007292</name>
</gene>
<keyword evidence="2" id="KW-0547">Nucleotide-binding</keyword>
<dbReference type="EMBL" id="QNUK01000081">
    <property type="protein sequence ID" value="KAF5903028.1"/>
    <property type="molecule type" value="Genomic_DNA"/>
</dbReference>
<comment type="caution">
    <text evidence="6">The sequence shown here is derived from an EMBL/GenBank/DDBJ whole genome shotgun (WGS) entry which is preliminary data.</text>
</comment>
<evidence type="ECO:0000256" key="4">
    <source>
        <dbReference type="SAM" id="MobiDB-lite"/>
    </source>
</evidence>
<accession>A0A8J4U8Z5</accession>
<evidence type="ECO:0000313" key="6">
    <source>
        <dbReference type="EMBL" id="KAF5903028.1"/>
    </source>
</evidence>
<feature type="domain" description="AIG1-type G" evidence="5">
    <location>
        <begin position="92"/>
        <end position="281"/>
    </location>
</feature>
<keyword evidence="7" id="KW-1185">Reference proteome</keyword>
<dbReference type="PANTHER" id="PTHR10903:SF170">
    <property type="entry name" value="GTPASE IMAP FAMILY MEMBER 7"/>
    <property type="match status" value="1"/>
</dbReference>
<proteinExistence type="inferred from homology"/>
<evidence type="ECO:0000256" key="2">
    <source>
        <dbReference type="ARBA" id="ARBA00022741"/>
    </source>
</evidence>
<dbReference type="OrthoDB" id="8905277at2759"/>
<name>A0A8J4U8Z5_CLAMG</name>
<dbReference type="InterPro" id="IPR045058">
    <property type="entry name" value="GIMA/IAN/Toc"/>
</dbReference>
<feature type="region of interest" description="Disordered" evidence="4">
    <location>
        <begin position="1"/>
        <end position="24"/>
    </location>
</feature>
<feature type="compositionally biased region" description="Basic and acidic residues" evidence="4">
    <location>
        <begin position="527"/>
        <end position="542"/>
    </location>
</feature>
<dbReference type="InterPro" id="IPR027417">
    <property type="entry name" value="P-loop_NTPase"/>
</dbReference>
<evidence type="ECO:0000313" key="7">
    <source>
        <dbReference type="Proteomes" id="UP000727407"/>
    </source>
</evidence>
<feature type="non-terminal residue" evidence="6">
    <location>
        <position position="542"/>
    </location>
</feature>
<dbReference type="AlphaFoldDB" id="A0A8J4U8Z5"/>
<evidence type="ECO:0000256" key="1">
    <source>
        <dbReference type="ARBA" id="ARBA00008535"/>
    </source>
</evidence>